<feature type="domain" description="NADH:quinone oxidoreductase/Mrp antiporter transmembrane" evidence="18">
    <location>
        <begin position="23"/>
        <end position="286"/>
    </location>
</feature>
<feature type="transmembrane region" description="Helical" evidence="17">
    <location>
        <begin position="241"/>
        <end position="262"/>
    </location>
</feature>
<evidence type="ECO:0000256" key="7">
    <source>
        <dbReference type="ARBA" id="ARBA00022692"/>
    </source>
</evidence>
<evidence type="ECO:0000256" key="10">
    <source>
        <dbReference type="ARBA" id="ARBA00022982"/>
    </source>
</evidence>
<evidence type="ECO:0000256" key="3">
    <source>
        <dbReference type="ARBA" id="ARBA00012944"/>
    </source>
</evidence>
<evidence type="ECO:0000259" key="18">
    <source>
        <dbReference type="Pfam" id="PF00361"/>
    </source>
</evidence>
<keyword evidence="10 17" id="KW-0249">Electron transport</keyword>
<evidence type="ECO:0000256" key="4">
    <source>
        <dbReference type="ARBA" id="ARBA00021008"/>
    </source>
</evidence>
<dbReference type="EMBL" id="EF490784">
    <property type="protein sequence ID" value="ABU86372.1"/>
    <property type="molecule type" value="Genomic_DNA"/>
</dbReference>
<dbReference type="PANTHER" id="PTHR46552">
    <property type="entry name" value="NADH-UBIQUINONE OXIDOREDUCTASE CHAIN 2"/>
    <property type="match status" value="1"/>
</dbReference>
<feature type="transmembrane region" description="Helical" evidence="17">
    <location>
        <begin position="57"/>
        <end position="79"/>
    </location>
</feature>
<gene>
    <name evidence="20" type="primary">ND2</name>
</gene>
<evidence type="ECO:0000256" key="16">
    <source>
        <dbReference type="ARBA" id="ARBA00049551"/>
    </source>
</evidence>
<keyword evidence="7 17" id="KW-0812">Transmembrane</keyword>
<reference evidence="20" key="1">
    <citation type="submission" date="2007-03" db="EMBL/GenBank/DDBJ databases">
        <title>A phylogeny of the enigmatic Madagascan geckos of the genus Uroplatus (Squamata: Gekkonidae).</title>
        <authorList>
            <person name="Greenbaum E."/>
            <person name="Bauer A.M."/>
            <person name="Jackman T.R."/>
            <person name="Vences M."/>
            <person name="Glaw F."/>
        </authorList>
    </citation>
    <scope>NUCLEOTIDE SEQUENCE</scope>
</reference>
<evidence type="ECO:0000256" key="8">
    <source>
        <dbReference type="ARBA" id="ARBA00022792"/>
    </source>
</evidence>
<dbReference type="GO" id="GO:0008137">
    <property type="term" value="F:NADH dehydrogenase (ubiquinone) activity"/>
    <property type="evidence" value="ECO:0007669"/>
    <property type="project" value="UniProtKB-EC"/>
</dbReference>
<evidence type="ECO:0000256" key="17">
    <source>
        <dbReference type="RuleBase" id="RU003403"/>
    </source>
</evidence>
<dbReference type="PANTHER" id="PTHR46552:SF1">
    <property type="entry name" value="NADH-UBIQUINONE OXIDOREDUCTASE CHAIN 2"/>
    <property type="match status" value="1"/>
</dbReference>
<dbReference type="GO" id="GO:0005743">
    <property type="term" value="C:mitochondrial inner membrane"/>
    <property type="evidence" value="ECO:0007669"/>
    <property type="project" value="UniProtKB-SubCell"/>
</dbReference>
<evidence type="ECO:0000256" key="1">
    <source>
        <dbReference type="ARBA" id="ARBA00004448"/>
    </source>
</evidence>
<dbReference type="Pfam" id="PF00361">
    <property type="entry name" value="Proton_antipo_M"/>
    <property type="match status" value="1"/>
</dbReference>
<proteinExistence type="inferred from homology"/>
<keyword evidence="8 17" id="KW-0999">Mitochondrion inner membrane</keyword>
<evidence type="ECO:0000259" key="19">
    <source>
        <dbReference type="Pfam" id="PF06444"/>
    </source>
</evidence>
<feature type="transmembrane region" description="Helical" evidence="17">
    <location>
        <begin position="153"/>
        <end position="171"/>
    </location>
</feature>
<dbReference type="AlphaFoldDB" id="A7XI86"/>
<keyword evidence="15 17" id="KW-0472">Membrane</keyword>
<name>A7XI86_9SAUR</name>
<evidence type="ECO:0000256" key="6">
    <source>
        <dbReference type="ARBA" id="ARBA00022660"/>
    </source>
</evidence>
<feature type="transmembrane region" description="Helical" evidence="17">
    <location>
        <begin position="274"/>
        <end position="294"/>
    </location>
</feature>
<evidence type="ECO:0000256" key="11">
    <source>
        <dbReference type="ARBA" id="ARBA00022989"/>
    </source>
</evidence>
<dbReference type="Pfam" id="PF06444">
    <property type="entry name" value="NADH_dehy_S2_C"/>
    <property type="match status" value="1"/>
</dbReference>
<sequence length="346" mass="38486">MNLLVHALLVFSLFITTMITTLSHHWLLAWMSLELNMLSIIPLMMKSAHPRATEATIKYFIIQTLASTLIMFSSIINAWHTGQWTITYTPTTLATTTMAIAIMLKMGAAPTHLWYIEVLQGMTMNMALVITTWQKLAPLTLLYLMINQLPMNIVLPLGAASTILGGFLGLNQTQMRKILACSSISHMGWLIISFTTTPQLTTLTLMLYLILTTATFNLLTNTKTTSLLDLGTTWPTAPMQLTLMMVILLSLGGLPPLTGFIPKLLILKHLTGTNLIPLAATMVMASLPSLYFYLRMAYLTTITCPPNTLTTEYKWRFEAPQSLTLMTFSIVSTLMLPITPTLYNST</sequence>
<feature type="domain" description="NADH dehydrogenase subunit 2 C-terminal" evidence="19">
    <location>
        <begin position="290"/>
        <end position="343"/>
    </location>
</feature>
<evidence type="ECO:0000256" key="13">
    <source>
        <dbReference type="ARBA" id="ARBA00023075"/>
    </source>
</evidence>
<dbReference type="EC" id="7.1.1.2" evidence="3 17"/>
<keyword evidence="5" id="KW-0813">Transport</keyword>
<comment type="similarity">
    <text evidence="2 17">Belongs to the complex I subunit 2 family.</text>
</comment>
<comment type="function">
    <text evidence="17">Core subunit of the mitochondrial membrane respiratory chain NADH dehydrogenase (Complex I) which catalyzes electron transfer from NADH through the respiratory chain, using ubiquinone as an electron acceptor. Essential for the catalytic activity and assembly of complex I.</text>
</comment>
<protein>
    <recommendedName>
        <fullName evidence="4 17">NADH-ubiquinone oxidoreductase chain 2</fullName>
        <ecNumber evidence="3 17">7.1.1.2</ecNumber>
    </recommendedName>
</protein>
<comment type="catalytic activity">
    <reaction evidence="16 17">
        <text>a ubiquinone + NADH + 5 H(+)(in) = a ubiquinol + NAD(+) + 4 H(+)(out)</text>
        <dbReference type="Rhea" id="RHEA:29091"/>
        <dbReference type="Rhea" id="RHEA-COMP:9565"/>
        <dbReference type="Rhea" id="RHEA-COMP:9566"/>
        <dbReference type="ChEBI" id="CHEBI:15378"/>
        <dbReference type="ChEBI" id="CHEBI:16389"/>
        <dbReference type="ChEBI" id="CHEBI:17976"/>
        <dbReference type="ChEBI" id="CHEBI:57540"/>
        <dbReference type="ChEBI" id="CHEBI:57945"/>
        <dbReference type="EC" id="7.1.1.2"/>
    </reaction>
</comment>
<evidence type="ECO:0000256" key="15">
    <source>
        <dbReference type="ARBA" id="ARBA00023136"/>
    </source>
</evidence>
<keyword evidence="13 17" id="KW-0830">Ubiquinone</keyword>
<dbReference type="InterPro" id="IPR001750">
    <property type="entry name" value="ND/Mrp_TM"/>
</dbReference>
<evidence type="ECO:0000313" key="20">
    <source>
        <dbReference type="EMBL" id="ABU86372.1"/>
    </source>
</evidence>
<keyword evidence="9 17" id="KW-1278">Translocase</keyword>
<feature type="transmembrane region" description="Helical" evidence="17">
    <location>
        <begin position="323"/>
        <end position="343"/>
    </location>
</feature>
<dbReference type="InterPro" id="IPR003917">
    <property type="entry name" value="NADH_UbQ_OxRdtase_chain2"/>
</dbReference>
<dbReference type="InterPro" id="IPR050175">
    <property type="entry name" value="Complex_I_Subunit_2"/>
</dbReference>
<keyword evidence="14 17" id="KW-0496">Mitochondrion</keyword>
<accession>A7XI86</accession>
<dbReference type="InterPro" id="IPR010933">
    <property type="entry name" value="NADH_DH_su2_C"/>
</dbReference>
<evidence type="ECO:0000256" key="9">
    <source>
        <dbReference type="ARBA" id="ARBA00022967"/>
    </source>
</evidence>
<keyword evidence="6 17" id="KW-0679">Respiratory chain</keyword>
<keyword evidence="11 17" id="KW-1133">Transmembrane helix</keyword>
<evidence type="ECO:0000256" key="12">
    <source>
        <dbReference type="ARBA" id="ARBA00023027"/>
    </source>
</evidence>
<comment type="subcellular location">
    <subcellularLocation>
        <location evidence="1 17">Mitochondrion inner membrane</location>
        <topology evidence="1 17">Multi-pass membrane protein</topology>
    </subcellularLocation>
</comment>
<dbReference type="PRINTS" id="PR01436">
    <property type="entry name" value="NADHDHGNASE2"/>
</dbReference>
<dbReference type="GO" id="GO:0006120">
    <property type="term" value="P:mitochondrial electron transport, NADH to ubiquinone"/>
    <property type="evidence" value="ECO:0007669"/>
    <property type="project" value="InterPro"/>
</dbReference>
<evidence type="ECO:0000256" key="2">
    <source>
        <dbReference type="ARBA" id="ARBA00007012"/>
    </source>
</evidence>
<geneLocation type="mitochondrion" evidence="20"/>
<organism evidence="20">
    <name type="scientific">Uroplatus sikorae</name>
    <dbReference type="NCBI Taxonomy" id="402383"/>
    <lineage>
        <taxon>Eukaryota</taxon>
        <taxon>Metazoa</taxon>
        <taxon>Chordata</taxon>
        <taxon>Craniata</taxon>
        <taxon>Vertebrata</taxon>
        <taxon>Euteleostomi</taxon>
        <taxon>Lepidosauria</taxon>
        <taxon>Squamata</taxon>
        <taxon>Bifurcata</taxon>
        <taxon>Gekkota</taxon>
        <taxon>Gekkonidae</taxon>
        <taxon>Gekkoninae</taxon>
        <taxon>Uroplatus</taxon>
    </lineage>
</organism>
<evidence type="ECO:0000256" key="14">
    <source>
        <dbReference type="ARBA" id="ARBA00023128"/>
    </source>
</evidence>
<evidence type="ECO:0000256" key="5">
    <source>
        <dbReference type="ARBA" id="ARBA00022448"/>
    </source>
</evidence>
<keyword evidence="12 17" id="KW-0520">NAD</keyword>